<dbReference type="AlphaFoldDB" id="A0A7G9L566"/>
<accession>A0A7G9L566</accession>
<dbReference type="Pfam" id="PF01569">
    <property type="entry name" value="PAP2"/>
    <property type="match status" value="1"/>
</dbReference>
<dbReference type="InterPro" id="IPR036938">
    <property type="entry name" value="PAP2/HPO_sf"/>
</dbReference>
<gene>
    <name evidence="2" type="ORF">H8M03_05445</name>
</gene>
<evidence type="ECO:0000313" key="2">
    <source>
        <dbReference type="EMBL" id="QNM83765.1"/>
    </source>
</evidence>
<sequence>MAKRSSRKLHPVEKADLATAETVRVGPQSAEAKLLGQFAELGDQPPLIAACAGVLAVGLGRGDARMVRTALHMLAAHGFATAAKSMVKDRIDRTRPGVARKGNYKLKEGASKAGGMRSMPSGHSAGLAAVAAAVAREYPEAALPVGAAAASVAAAQLPSENHFLSDVAVGIAIGLAAESAVGLLLKAAAAADAKD</sequence>
<dbReference type="SUPFAM" id="SSF48317">
    <property type="entry name" value="Acid phosphatase/Vanadium-dependent haloperoxidase"/>
    <property type="match status" value="1"/>
</dbReference>
<keyword evidence="3" id="KW-1185">Reference proteome</keyword>
<evidence type="ECO:0000313" key="3">
    <source>
        <dbReference type="Proteomes" id="UP000515861"/>
    </source>
</evidence>
<proteinExistence type="predicted"/>
<dbReference type="Proteomes" id="UP000515861">
    <property type="component" value="Chromosome"/>
</dbReference>
<dbReference type="Gene3D" id="1.20.144.10">
    <property type="entry name" value="Phosphatidic acid phosphatase type 2/haloperoxidase"/>
    <property type="match status" value="1"/>
</dbReference>
<organism evidence="2 3">
    <name type="scientific">Sphingomonas sabuli</name>
    <dbReference type="NCBI Taxonomy" id="2764186"/>
    <lineage>
        <taxon>Bacteria</taxon>
        <taxon>Pseudomonadati</taxon>
        <taxon>Pseudomonadota</taxon>
        <taxon>Alphaproteobacteria</taxon>
        <taxon>Sphingomonadales</taxon>
        <taxon>Sphingomonadaceae</taxon>
        <taxon>Sphingomonas</taxon>
    </lineage>
</organism>
<dbReference type="EMBL" id="CP060697">
    <property type="protein sequence ID" value="QNM83765.1"/>
    <property type="molecule type" value="Genomic_DNA"/>
</dbReference>
<dbReference type="InterPro" id="IPR000326">
    <property type="entry name" value="PAP2/HPO"/>
</dbReference>
<evidence type="ECO:0000259" key="1">
    <source>
        <dbReference type="Pfam" id="PF01569"/>
    </source>
</evidence>
<feature type="domain" description="Phosphatidic acid phosphatase type 2/haloperoxidase" evidence="1">
    <location>
        <begin position="70"/>
        <end position="177"/>
    </location>
</feature>
<reference evidence="2 3" key="1">
    <citation type="submission" date="2020-08" db="EMBL/GenBank/DDBJ databases">
        <title>Sphingomonas sp. sand1-3 16S ribosomal RNA gene Genome sequencing and assembly.</title>
        <authorList>
            <person name="Kang M."/>
        </authorList>
    </citation>
    <scope>NUCLEOTIDE SEQUENCE [LARGE SCALE GENOMIC DNA]</scope>
    <source>
        <strain evidence="3">sand1-3</strain>
    </source>
</reference>
<name>A0A7G9L566_9SPHN</name>
<protein>
    <submittedName>
        <fullName evidence="2">Phosphatase PAP2 family protein</fullName>
    </submittedName>
</protein>
<dbReference type="RefSeq" id="WP_187480719.1">
    <property type="nucleotide sequence ID" value="NZ_CP060697.1"/>
</dbReference>
<dbReference type="KEGG" id="ssau:H8M03_05445"/>